<sequence length="84" mass="9179">MTCGVPTVFSQTFRTNLAYTAVHNSKRRPFSAGVEPVGTHTDTVAYPAAPDKADSSRLLNSWRQLAKATHNDFEFATGGTRVNH</sequence>
<name>A0ABD0K6N1_9CAEN</name>
<proteinExistence type="predicted"/>
<dbReference type="AlphaFoldDB" id="A0ABD0K6N1"/>
<organism evidence="1 2">
    <name type="scientific">Batillaria attramentaria</name>
    <dbReference type="NCBI Taxonomy" id="370345"/>
    <lineage>
        <taxon>Eukaryota</taxon>
        <taxon>Metazoa</taxon>
        <taxon>Spiralia</taxon>
        <taxon>Lophotrochozoa</taxon>
        <taxon>Mollusca</taxon>
        <taxon>Gastropoda</taxon>
        <taxon>Caenogastropoda</taxon>
        <taxon>Sorbeoconcha</taxon>
        <taxon>Cerithioidea</taxon>
        <taxon>Batillariidae</taxon>
        <taxon>Batillaria</taxon>
    </lineage>
</organism>
<dbReference type="EMBL" id="JACVVK020000234">
    <property type="protein sequence ID" value="KAK7483050.1"/>
    <property type="molecule type" value="Genomic_DNA"/>
</dbReference>
<keyword evidence="2" id="KW-1185">Reference proteome</keyword>
<accession>A0ABD0K6N1</accession>
<reference evidence="1 2" key="1">
    <citation type="journal article" date="2023" name="Sci. Data">
        <title>Genome assembly of the Korean intertidal mud-creeper Batillaria attramentaria.</title>
        <authorList>
            <person name="Patra A.K."/>
            <person name="Ho P.T."/>
            <person name="Jun S."/>
            <person name="Lee S.J."/>
            <person name="Kim Y."/>
            <person name="Won Y.J."/>
        </authorList>
    </citation>
    <scope>NUCLEOTIDE SEQUENCE [LARGE SCALE GENOMIC DNA]</scope>
    <source>
        <strain evidence="1">Wonlab-2016</strain>
    </source>
</reference>
<gene>
    <name evidence="1" type="ORF">BaRGS_00025713</name>
</gene>
<dbReference type="Proteomes" id="UP001519460">
    <property type="component" value="Unassembled WGS sequence"/>
</dbReference>
<evidence type="ECO:0000313" key="1">
    <source>
        <dbReference type="EMBL" id="KAK7483050.1"/>
    </source>
</evidence>
<protein>
    <submittedName>
        <fullName evidence="1">Uncharacterized protein</fullName>
    </submittedName>
</protein>
<comment type="caution">
    <text evidence="1">The sequence shown here is derived from an EMBL/GenBank/DDBJ whole genome shotgun (WGS) entry which is preliminary data.</text>
</comment>
<evidence type="ECO:0000313" key="2">
    <source>
        <dbReference type="Proteomes" id="UP001519460"/>
    </source>
</evidence>